<reference evidence="3 4" key="1">
    <citation type="submission" date="2019-02" db="EMBL/GenBank/DDBJ databases">
        <title>Genome sequencing of the rare red list fungi Phlebia centrifuga.</title>
        <authorList>
            <person name="Buettner E."/>
            <person name="Kellner H."/>
        </authorList>
    </citation>
    <scope>NUCLEOTIDE SEQUENCE [LARGE SCALE GENOMIC DNA]</scope>
    <source>
        <strain evidence="3 4">DSM 108282</strain>
    </source>
</reference>
<evidence type="ECO:0000256" key="1">
    <source>
        <dbReference type="SAM" id="MobiDB-lite"/>
    </source>
</evidence>
<evidence type="ECO:0000259" key="2">
    <source>
        <dbReference type="Pfam" id="PF09994"/>
    </source>
</evidence>
<accession>A0A4V3XA33</accession>
<dbReference type="AlphaFoldDB" id="A0A4V3XA33"/>
<dbReference type="Pfam" id="PF09994">
    <property type="entry name" value="T6SS_Tle1-like_cat"/>
    <property type="match status" value="1"/>
</dbReference>
<evidence type="ECO:0000313" key="4">
    <source>
        <dbReference type="Proteomes" id="UP000309038"/>
    </source>
</evidence>
<dbReference type="PANTHER" id="PTHR33840:SF2">
    <property type="entry name" value="TLE1 PHOSPHOLIPASE DOMAIN-CONTAINING PROTEIN"/>
    <property type="match status" value="1"/>
</dbReference>
<dbReference type="PANTHER" id="PTHR33840">
    <property type="match status" value="1"/>
</dbReference>
<dbReference type="InterPro" id="IPR029058">
    <property type="entry name" value="AB_hydrolase_fold"/>
</dbReference>
<dbReference type="EMBL" id="SGPJ01000224">
    <property type="protein sequence ID" value="THG96582.1"/>
    <property type="molecule type" value="Genomic_DNA"/>
</dbReference>
<keyword evidence="4" id="KW-1185">Reference proteome</keyword>
<comment type="caution">
    <text evidence="3">The sequence shown here is derived from an EMBL/GenBank/DDBJ whole genome shotgun (WGS) entry which is preliminary data.</text>
</comment>
<sequence length="643" mass="73000">MSETRPLLLSSPRDSFDGLHLQYSNGSSASSGFGFIKSGFAKSGSPESNNDLRLGDEYGSNQLSPETDSKPFSEVNGKPAVKRLYGIGDTCKYSTNDQDRRVWISADNADKSCGHEHRTLVLCFDGTGDQFDDDNSNIVELLAMLRKDDNSRQLVYYQAGLGTYTDPLLKSPIVSAVSMTLDQMLAWNLASHVKDGYAFLMQNYTRGDKICIFGFSRGAYTARALAGMLQKVGLLPVCNHQQLPFAWDMYKREDKQGLDLSHDFKKTYCRTVSVDFLGVWDTVASVGLFPRYLPFIHENTGVRHLRHGIALDERRVKFLPQFCADAKPEDGEQSHKLLSKKHPEREGSLLKTYESLINRKHGEESDVKEVWFAGVHCDVGGGAVANYTPNKLSRIPLRWMIRECFECNTGIVFDARMLQKAGLPVYRGFAGTPTLAPLYKWIPAPPSVPIPAVRKTFLQTLAAAICYPFALAWGWIFAKKEAFLPPPPPPEDPYEYDLEELPADYEYRRDLEDSKANANDEYDKKALWAFLDWTPQRVKKQKAIINKLEDGDSYKWLWNRGSGRKIPKTETAMDKDGNPTLLVHRSVKMRLEALDDYAPRVRPMIDVARHKENDPNGPKMKEPRRMTHAEWDVDKPKYWKWVE</sequence>
<evidence type="ECO:0000313" key="3">
    <source>
        <dbReference type="EMBL" id="THG96582.1"/>
    </source>
</evidence>
<protein>
    <recommendedName>
        <fullName evidence="2">T6SS Phospholipase effector Tle1-like catalytic domain-containing protein</fullName>
    </recommendedName>
</protein>
<feature type="domain" description="T6SS Phospholipase effector Tle1-like catalytic" evidence="2">
    <location>
        <begin position="118"/>
        <end position="403"/>
    </location>
</feature>
<feature type="region of interest" description="Disordered" evidence="1">
    <location>
        <begin position="43"/>
        <end position="75"/>
    </location>
</feature>
<dbReference type="SUPFAM" id="SSF53474">
    <property type="entry name" value="alpha/beta-Hydrolases"/>
    <property type="match status" value="1"/>
</dbReference>
<dbReference type="InterPro" id="IPR018712">
    <property type="entry name" value="Tle1-like_cat"/>
</dbReference>
<dbReference type="Proteomes" id="UP000309038">
    <property type="component" value="Unassembled WGS sequence"/>
</dbReference>
<proteinExistence type="predicted"/>
<organism evidence="3 4">
    <name type="scientific">Hermanssonia centrifuga</name>
    <dbReference type="NCBI Taxonomy" id="98765"/>
    <lineage>
        <taxon>Eukaryota</taxon>
        <taxon>Fungi</taxon>
        <taxon>Dikarya</taxon>
        <taxon>Basidiomycota</taxon>
        <taxon>Agaricomycotina</taxon>
        <taxon>Agaricomycetes</taxon>
        <taxon>Polyporales</taxon>
        <taxon>Meruliaceae</taxon>
        <taxon>Hermanssonia</taxon>
    </lineage>
</organism>
<gene>
    <name evidence="3" type="ORF">EW026_g5277</name>
</gene>
<name>A0A4V3XA33_9APHY</name>